<dbReference type="RefSeq" id="WP_233676912.1">
    <property type="nucleotide sequence ID" value="NZ_JAJUOS010000007.1"/>
</dbReference>
<sequence length="101" mass="10768">MTQFLAFGLIICLAMGFWLSNNPWGKMLAILPLGMLVPAFYGTAVNCGLGFVTEFFGAGQCQGGNTPRQVFAGMYVLSFVPVVVFAVLSKIGRGIWVGRGA</sequence>
<accession>A0ABS8YZD6</accession>
<gene>
    <name evidence="2" type="ORF">LZA78_10630</name>
</gene>
<name>A0ABS8YZD6_9RHOB</name>
<organism evidence="2 3">
    <name type="scientific">Rhodobacter flavimaris</name>
    <dbReference type="NCBI Taxonomy" id="2907145"/>
    <lineage>
        <taxon>Bacteria</taxon>
        <taxon>Pseudomonadati</taxon>
        <taxon>Pseudomonadota</taxon>
        <taxon>Alphaproteobacteria</taxon>
        <taxon>Rhodobacterales</taxon>
        <taxon>Rhodobacter group</taxon>
        <taxon>Rhodobacter</taxon>
    </lineage>
</organism>
<evidence type="ECO:0000313" key="2">
    <source>
        <dbReference type="EMBL" id="MCE5973938.1"/>
    </source>
</evidence>
<protein>
    <recommendedName>
        <fullName evidence="4">DUF2892 domain-containing protein</fullName>
    </recommendedName>
</protein>
<keyword evidence="1" id="KW-1133">Transmembrane helix</keyword>
<keyword evidence="3" id="KW-1185">Reference proteome</keyword>
<comment type="caution">
    <text evidence="2">The sequence shown here is derived from an EMBL/GenBank/DDBJ whole genome shotgun (WGS) entry which is preliminary data.</text>
</comment>
<keyword evidence="1" id="KW-0472">Membrane</keyword>
<dbReference type="EMBL" id="JAJUOS010000007">
    <property type="protein sequence ID" value="MCE5973938.1"/>
    <property type="molecule type" value="Genomic_DNA"/>
</dbReference>
<feature type="transmembrane region" description="Helical" evidence="1">
    <location>
        <begin position="70"/>
        <end position="88"/>
    </location>
</feature>
<evidence type="ECO:0008006" key="4">
    <source>
        <dbReference type="Google" id="ProtNLM"/>
    </source>
</evidence>
<dbReference type="Proteomes" id="UP001521181">
    <property type="component" value="Unassembled WGS sequence"/>
</dbReference>
<evidence type="ECO:0000256" key="1">
    <source>
        <dbReference type="SAM" id="Phobius"/>
    </source>
</evidence>
<evidence type="ECO:0000313" key="3">
    <source>
        <dbReference type="Proteomes" id="UP001521181"/>
    </source>
</evidence>
<reference evidence="2 3" key="1">
    <citation type="submission" date="2021-12" db="EMBL/GenBank/DDBJ databases">
        <title>Sinirhodobacter sp. WL0062 is a bacterium isolated from seawater.</title>
        <authorList>
            <person name="Wang L."/>
            <person name="He W."/>
            <person name="Zhang D.-F."/>
        </authorList>
    </citation>
    <scope>NUCLEOTIDE SEQUENCE [LARGE SCALE GENOMIC DNA]</scope>
    <source>
        <strain evidence="2 3">WL0062</strain>
    </source>
</reference>
<keyword evidence="1" id="KW-0812">Transmembrane</keyword>
<proteinExistence type="predicted"/>